<protein>
    <recommendedName>
        <fullName evidence="1">DUF6915 domain-containing protein</fullName>
    </recommendedName>
</protein>
<name>A0ABM9X2R4_9RHOB</name>
<evidence type="ECO:0000259" key="1">
    <source>
        <dbReference type="Pfam" id="PF21866"/>
    </source>
</evidence>
<feature type="domain" description="DUF6915" evidence="1">
    <location>
        <begin position="8"/>
        <end position="110"/>
    </location>
</feature>
<gene>
    <name evidence="2" type="ORF">OIHEL45_18146</name>
</gene>
<accession>A0ABM9X2R4</accession>
<evidence type="ECO:0000313" key="2">
    <source>
        <dbReference type="EMBL" id="EDQ03764.1"/>
    </source>
</evidence>
<organism evidence="2 3">
    <name type="scientific">Sulfitobacter indolifex HEL-45</name>
    <dbReference type="NCBI Taxonomy" id="391624"/>
    <lineage>
        <taxon>Bacteria</taxon>
        <taxon>Pseudomonadati</taxon>
        <taxon>Pseudomonadota</taxon>
        <taxon>Alphaproteobacteria</taxon>
        <taxon>Rhodobacterales</taxon>
        <taxon>Roseobacteraceae</taxon>
        <taxon>Sulfitobacter</taxon>
    </lineage>
</organism>
<proteinExistence type="predicted"/>
<dbReference type="InterPro" id="IPR054061">
    <property type="entry name" value="DUF6915"/>
</dbReference>
<keyword evidence="3" id="KW-1185">Reference proteome</keyword>
<evidence type="ECO:0000313" key="3">
    <source>
        <dbReference type="Proteomes" id="UP000003257"/>
    </source>
</evidence>
<comment type="caution">
    <text evidence="2">The sequence shown here is derived from an EMBL/GenBank/DDBJ whole genome shotgun (WGS) entry which is preliminary data.</text>
</comment>
<dbReference type="Proteomes" id="UP000003257">
    <property type="component" value="Unassembled WGS sequence"/>
</dbReference>
<reference evidence="2 3" key="1">
    <citation type="submission" date="2007-11" db="EMBL/GenBank/DDBJ databases">
        <authorList>
            <person name="Wagner-Dobler I."/>
            <person name="Ferriera S."/>
            <person name="Johnson J."/>
            <person name="Kravitz S."/>
            <person name="Beeson K."/>
            <person name="Sutton G."/>
            <person name="Rogers Y.-H."/>
            <person name="Friedman R."/>
            <person name="Frazier M."/>
            <person name="Venter J.C."/>
        </authorList>
    </citation>
    <scope>NUCLEOTIDE SEQUENCE [LARGE SCALE GENOMIC DNA]</scope>
    <source>
        <strain evidence="2 3">HEL-45</strain>
    </source>
</reference>
<dbReference type="EMBL" id="ABID01000008">
    <property type="protein sequence ID" value="EDQ03764.1"/>
    <property type="molecule type" value="Genomic_DNA"/>
</dbReference>
<dbReference type="Pfam" id="PF21866">
    <property type="entry name" value="DUF6915"/>
    <property type="match status" value="1"/>
</dbReference>
<sequence>MMRVFEMAHPLHHAESSARKFGGVPSDYQAIHDWFDASKEHLALFTHRALRHHAQGLFEAERVFSLTLTNSAGRDIPVRWIGEQHVREDCQGRIPSMADWLRRIKPEPWMANGHIDRHSGDESCGDPRVAWASEVAAGRTVLGLKDWMAARATQATQATQGA</sequence>